<dbReference type="SUPFAM" id="SSF53098">
    <property type="entry name" value="Ribonuclease H-like"/>
    <property type="match status" value="1"/>
</dbReference>
<evidence type="ECO:0008006" key="3">
    <source>
        <dbReference type="Google" id="ProtNLM"/>
    </source>
</evidence>
<feature type="non-terminal residue" evidence="1">
    <location>
        <position position="125"/>
    </location>
</feature>
<name>A0A6A4HSD7_9AGAR</name>
<dbReference type="InterPro" id="IPR012337">
    <property type="entry name" value="RNaseH-like_sf"/>
</dbReference>
<dbReference type="EMBL" id="ML769467">
    <property type="protein sequence ID" value="KAE9399635.1"/>
    <property type="molecule type" value="Genomic_DNA"/>
</dbReference>
<evidence type="ECO:0000313" key="1">
    <source>
        <dbReference type="EMBL" id="KAE9399635.1"/>
    </source>
</evidence>
<gene>
    <name evidence="1" type="ORF">BT96DRAFT_773754</name>
</gene>
<evidence type="ECO:0000313" key="2">
    <source>
        <dbReference type="Proteomes" id="UP000799118"/>
    </source>
</evidence>
<proteinExistence type="predicted"/>
<accession>A0A6A4HSD7</accession>
<protein>
    <recommendedName>
        <fullName evidence="3">hAT-like transposase RNase-H fold domain-containing protein</fullName>
    </recommendedName>
</protein>
<organism evidence="1 2">
    <name type="scientific">Gymnopus androsaceus JB14</name>
    <dbReference type="NCBI Taxonomy" id="1447944"/>
    <lineage>
        <taxon>Eukaryota</taxon>
        <taxon>Fungi</taxon>
        <taxon>Dikarya</taxon>
        <taxon>Basidiomycota</taxon>
        <taxon>Agaricomycotina</taxon>
        <taxon>Agaricomycetes</taxon>
        <taxon>Agaricomycetidae</taxon>
        <taxon>Agaricales</taxon>
        <taxon>Marasmiineae</taxon>
        <taxon>Omphalotaceae</taxon>
        <taxon>Gymnopus</taxon>
    </lineage>
</organism>
<feature type="non-terminal residue" evidence="1">
    <location>
        <position position="1"/>
    </location>
</feature>
<dbReference type="OrthoDB" id="3359487at2759"/>
<keyword evidence="2" id="KW-1185">Reference proteome</keyword>
<dbReference type="Proteomes" id="UP000799118">
    <property type="component" value="Unassembled WGS sequence"/>
</dbReference>
<dbReference type="AlphaFoldDB" id="A0A6A4HSD7"/>
<reference evidence="1" key="1">
    <citation type="journal article" date="2019" name="Environ. Microbiol.">
        <title>Fungal ecological strategies reflected in gene transcription - a case study of two litter decomposers.</title>
        <authorList>
            <person name="Barbi F."/>
            <person name="Kohler A."/>
            <person name="Barry K."/>
            <person name="Baskaran P."/>
            <person name="Daum C."/>
            <person name="Fauchery L."/>
            <person name="Ihrmark K."/>
            <person name="Kuo A."/>
            <person name="LaButti K."/>
            <person name="Lipzen A."/>
            <person name="Morin E."/>
            <person name="Grigoriev I.V."/>
            <person name="Henrissat B."/>
            <person name="Lindahl B."/>
            <person name="Martin F."/>
        </authorList>
    </citation>
    <scope>NUCLEOTIDE SEQUENCE</scope>
    <source>
        <strain evidence="1">JB14</strain>
    </source>
</reference>
<sequence length="125" mass="14138">LDAEEWDAIQGLVSALKILKDATTYFSSDSVSVADVIPAMDSIDEAFATGIIDNQTLSDPIRHALSIGKKTMNKYYTLSDDSDIYRIAMVLHPSLKLDYFREARWPDTWIEGATEVTRNAWESRY</sequence>